<sequence length="225" mass="24034">MPGSSRSSDRPYHGRPGARRRWLRTTRTPKDVFPSMWSAISNFGDAAMTLPLALVCALWLALGSAGWRAAATWLGLLASAAALVGATKILYAGCGVELRALQFRVISGHTMLAACVWPMACMLCLRARPRPRLAIACGFAIASVIAIARVYARAHSLSEVAAGVVVGAATTACYLQWRGAPQLPARLRMYAIVSVVLVGTLMYGRHAPIQHAIQTYSPALCGRDS</sequence>
<organism evidence="4 5">
    <name type="scientific">Xanthomonas sacchari</name>
    <dbReference type="NCBI Taxonomy" id="56458"/>
    <lineage>
        <taxon>Bacteria</taxon>
        <taxon>Pseudomonadati</taxon>
        <taxon>Pseudomonadota</taxon>
        <taxon>Gammaproteobacteria</taxon>
        <taxon>Lysobacterales</taxon>
        <taxon>Lysobacteraceae</taxon>
        <taxon>Xanthomonas</taxon>
    </lineage>
</organism>
<feature type="transmembrane region" description="Helical" evidence="2">
    <location>
        <begin position="105"/>
        <end position="125"/>
    </location>
</feature>
<evidence type="ECO:0000313" key="4">
    <source>
        <dbReference type="EMBL" id="UYK89891.1"/>
    </source>
</evidence>
<keyword evidence="2" id="KW-1133">Transmembrane helix</keyword>
<dbReference type="InterPro" id="IPR000326">
    <property type="entry name" value="PAP2/HPO"/>
</dbReference>
<protein>
    <submittedName>
        <fullName evidence="4">Phosphatase PAP2 family protein</fullName>
    </submittedName>
</protein>
<feature type="domain" description="Phosphatidic acid phosphatase type 2/haloperoxidase" evidence="3">
    <location>
        <begin position="106"/>
        <end position="178"/>
    </location>
</feature>
<dbReference type="AlphaFoldDB" id="A0AA46YA32"/>
<keyword evidence="2" id="KW-0472">Membrane</keyword>
<feature type="transmembrane region" description="Helical" evidence="2">
    <location>
        <begin position="187"/>
        <end position="204"/>
    </location>
</feature>
<dbReference type="Gene3D" id="1.20.144.10">
    <property type="entry name" value="Phosphatidic acid phosphatase type 2/haloperoxidase"/>
    <property type="match status" value="1"/>
</dbReference>
<feature type="region of interest" description="Disordered" evidence="1">
    <location>
        <begin position="1"/>
        <end position="20"/>
    </location>
</feature>
<evidence type="ECO:0000256" key="1">
    <source>
        <dbReference type="SAM" id="MobiDB-lite"/>
    </source>
</evidence>
<reference evidence="4" key="1">
    <citation type="submission" date="2022-06" db="EMBL/GenBank/DDBJ databases">
        <title>Dynamics of rice microbiomes reveals core vertical transmitted seed endophytes.</title>
        <authorList>
            <person name="Liao K."/>
            <person name="Zhang X."/>
        </authorList>
    </citation>
    <scope>NUCLEOTIDE SEQUENCE</scope>
    <source>
        <strain evidence="4">JR3-14</strain>
    </source>
</reference>
<feature type="transmembrane region" description="Helical" evidence="2">
    <location>
        <begin position="157"/>
        <end position="175"/>
    </location>
</feature>
<keyword evidence="2" id="KW-0812">Transmembrane</keyword>
<dbReference type="EMBL" id="CP099534">
    <property type="protein sequence ID" value="UYK89891.1"/>
    <property type="molecule type" value="Genomic_DNA"/>
</dbReference>
<evidence type="ECO:0000259" key="3">
    <source>
        <dbReference type="Pfam" id="PF01569"/>
    </source>
</evidence>
<dbReference type="RefSeq" id="WP_267093660.1">
    <property type="nucleotide sequence ID" value="NZ_CP099534.1"/>
</dbReference>
<name>A0AA46YA32_9XANT</name>
<gene>
    <name evidence="4" type="ORF">NG824_05540</name>
</gene>
<accession>A0AA46YA32</accession>
<dbReference type="Proteomes" id="UP001164392">
    <property type="component" value="Chromosome"/>
</dbReference>
<evidence type="ECO:0000256" key="2">
    <source>
        <dbReference type="SAM" id="Phobius"/>
    </source>
</evidence>
<evidence type="ECO:0000313" key="5">
    <source>
        <dbReference type="Proteomes" id="UP001164392"/>
    </source>
</evidence>
<feature type="transmembrane region" description="Helical" evidence="2">
    <location>
        <begin position="73"/>
        <end position="93"/>
    </location>
</feature>
<dbReference type="InterPro" id="IPR036938">
    <property type="entry name" value="PAP2/HPO_sf"/>
</dbReference>
<dbReference type="Pfam" id="PF01569">
    <property type="entry name" value="PAP2"/>
    <property type="match status" value="1"/>
</dbReference>
<proteinExistence type="predicted"/>
<dbReference type="SUPFAM" id="SSF48317">
    <property type="entry name" value="Acid phosphatase/Vanadium-dependent haloperoxidase"/>
    <property type="match status" value="1"/>
</dbReference>
<feature type="transmembrane region" description="Helical" evidence="2">
    <location>
        <begin position="132"/>
        <end position="151"/>
    </location>
</feature>
<feature type="transmembrane region" description="Helical" evidence="2">
    <location>
        <begin position="39"/>
        <end position="61"/>
    </location>
</feature>